<evidence type="ECO:0000313" key="2">
    <source>
        <dbReference type="EMBL" id="PAX55130.1"/>
    </source>
</evidence>
<gene>
    <name evidence="2" type="ORF">CK510_11670</name>
</gene>
<dbReference type="SUPFAM" id="SSF103511">
    <property type="entry name" value="Chlorophyll a-b binding protein"/>
    <property type="match status" value="1"/>
</dbReference>
<dbReference type="RefSeq" id="WP_095721864.1">
    <property type="nucleotide sequence ID" value="NZ_NTFS01000105.1"/>
</dbReference>
<evidence type="ECO:0000313" key="3">
    <source>
        <dbReference type="Proteomes" id="UP000218238"/>
    </source>
</evidence>
<name>A0A2A2TKD6_9CYAN</name>
<organism evidence="2 3">
    <name type="scientific">Brunnivagina elsteri CCALA 953</name>
    <dbReference type="NCBI Taxonomy" id="987040"/>
    <lineage>
        <taxon>Bacteria</taxon>
        <taxon>Bacillati</taxon>
        <taxon>Cyanobacteriota</taxon>
        <taxon>Cyanophyceae</taxon>
        <taxon>Nostocales</taxon>
        <taxon>Calotrichaceae</taxon>
        <taxon>Brunnivagina</taxon>
    </lineage>
</organism>
<dbReference type="OrthoDB" id="488598at2"/>
<proteinExistence type="predicted"/>
<dbReference type="InterPro" id="IPR048028">
    <property type="entry name" value="Psb34-like"/>
</dbReference>
<reference evidence="2 3" key="1">
    <citation type="submission" date="2017-08" db="EMBL/GenBank/DDBJ databases">
        <title>Draft genome sequence of filamentous cyanobacterium Calothrix elsteri CCALA 953.</title>
        <authorList>
            <person name="Gagunashvili A.N."/>
            <person name="Elster J."/>
            <person name="Andresson O.S."/>
        </authorList>
    </citation>
    <scope>NUCLEOTIDE SEQUENCE [LARGE SCALE GENOMIC DNA]</scope>
    <source>
        <strain evidence="2 3">CCALA 953</strain>
    </source>
</reference>
<dbReference type="Proteomes" id="UP000218238">
    <property type="component" value="Unassembled WGS sequence"/>
</dbReference>
<sequence length="71" mass="7692">MTYRGAVVDETGKLNNFAVEPKVYVDAQGDRTGFTPFAELLNGRLAMIGFISLIALEVFTGHGIFGLLQSL</sequence>
<dbReference type="Gene3D" id="1.10.3460.10">
    <property type="entry name" value="Chlorophyll a/b binding protein domain"/>
    <property type="match status" value="1"/>
</dbReference>
<keyword evidence="1" id="KW-1133">Transmembrane helix</keyword>
<comment type="caution">
    <text evidence="2">The sequence shown here is derived from an EMBL/GenBank/DDBJ whole genome shotgun (WGS) entry which is preliminary data.</text>
</comment>
<keyword evidence="1" id="KW-0812">Transmembrane</keyword>
<dbReference type="AlphaFoldDB" id="A0A2A2TKD6"/>
<protein>
    <submittedName>
        <fullName evidence="2">High light inducible protein</fullName>
    </submittedName>
</protein>
<feature type="transmembrane region" description="Helical" evidence="1">
    <location>
        <begin position="45"/>
        <end position="68"/>
    </location>
</feature>
<keyword evidence="3" id="KW-1185">Reference proteome</keyword>
<evidence type="ECO:0000256" key="1">
    <source>
        <dbReference type="SAM" id="Phobius"/>
    </source>
</evidence>
<accession>A0A2A2TKD6</accession>
<dbReference type="EMBL" id="NTFS01000105">
    <property type="protein sequence ID" value="PAX55130.1"/>
    <property type="molecule type" value="Genomic_DNA"/>
</dbReference>
<dbReference type="Pfam" id="PF26394">
    <property type="entry name" value="Psb34"/>
    <property type="match status" value="1"/>
</dbReference>
<keyword evidence="1" id="KW-0472">Membrane</keyword>